<organism evidence="2">
    <name type="scientific">Anguilla anguilla</name>
    <name type="common">European freshwater eel</name>
    <name type="synonym">Muraena anguilla</name>
    <dbReference type="NCBI Taxonomy" id="7936"/>
    <lineage>
        <taxon>Eukaryota</taxon>
        <taxon>Metazoa</taxon>
        <taxon>Chordata</taxon>
        <taxon>Craniata</taxon>
        <taxon>Vertebrata</taxon>
        <taxon>Euteleostomi</taxon>
        <taxon>Actinopterygii</taxon>
        <taxon>Neopterygii</taxon>
        <taxon>Teleostei</taxon>
        <taxon>Anguilliformes</taxon>
        <taxon>Anguillidae</taxon>
        <taxon>Anguilla</taxon>
    </lineage>
</organism>
<sequence>MKRDGCQLSFKIPSRTFYFAFKSLISSAKTSFSNERSVHVSLIHINYSPPSLLASFLLHPHLPLPRPQKTFWPPLKGRRLKSGTSLPIMSAPLPPGTNPWPH</sequence>
<accession>A0A0E9WI46</accession>
<dbReference type="EMBL" id="GBXM01018503">
    <property type="protein sequence ID" value="JAH90074.1"/>
    <property type="molecule type" value="Transcribed_RNA"/>
</dbReference>
<proteinExistence type="predicted"/>
<dbReference type="AlphaFoldDB" id="A0A0E9WI46"/>
<evidence type="ECO:0000313" key="2">
    <source>
        <dbReference type="EMBL" id="JAH90074.1"/>
    </source>
</evidence>
<reference evidence="2" key="1">
    <citation type="submission" date="2014-11" db="EMBL/GenBank/DDBJ databases">
        <authorList>
            <person name="Amaro Gonzalez C."/>
        </authorList>
    </citation>
    <scope>NUCLEOTIDE SEQUENCE</scope>
</reference>
<protein>
    <submittedName>
        <fullName evidence="2">Uncharacterized protein</fullName>
    </submittedName>
</protein>
<reference evidence="2" key="2">
    <citation type="journal article" date="2015" name="Fish Shellfish Immunol.">
        <title>Early steps in the European eel (Anguilla anguilla)-Vibrio vulnificus interaction in the gills: Role of the RtxA13 toxin.</title>
        <authorList>
            <person name="Callol A."/>
            <person name="Pajuelo D."/>
            <person name="Ebbesson L."/>
            <person name="Teles M."/>
            <person name="MacKenzie S."/>
            <person name="Amaro C."/>
        </authorList>
    </citation>
    <scope>NUCLEOTIDE SEQUENCE</scope>
</reference>
<feature type="region of interest" description="Disordered" evidence="1">
    <location>
        <begin position="81"/>
        <end position="102"/>
    </location>
</feature>
<feature type="compositionally biased region" description="Pro residues" evidence="1">
    <location>
        <begin position="92"/>
        <end position="102"/>
    </location>
</feature>
<evidence type="ECO:0000256" key="1">
    <source>
        <dbReference type="SAM" id="MobiDB-lite"/>
    </source>
</evidence>
<name>A0A0E9WI46_ANGAN</name>